<sequence>MIESSSLDATRAAYDAVAPRYAELFRDSVEGRPLDLALVTAFAELVRAAGAGPVADLGCGPGGVTARLASLGVTAFGVDASPAMIELARREYPDLRFDEGSMLALDIADGTLGGVLAWYSIIHTPPEDLPVIFAEFARVLAPGGHLLLGFFATDDDSPHRAQPFDHKVSLAHRLSIDHVADLASKAGLTEVARLRREPGDNERFQHGRLLARKPTEP</sequence>
<dbReference type="AlphaFoldDB" id="A0A3D9T6E0"/>
<proteinExistence type="predicted"/>
<gene>
    <name evidence="5" type="ORF">DFJ69_6388</name>
</gene>
<keyword evidence="2 5" id="KW-0808">Transferase</keyword>
<dbReference type="InterPro" id="IPR041698">
    <property type="entry name" value="Methyltransf_25"/>
</dbReference>
<evidence type="ECO:0000256" key="3">
    <source>
        <dbReference type="SAM" id="MobiDB-lite"/>
    </source>
</evidence>
<dbReference type="InterPro" id="IPR029063">
    <property type="entry name" value="SAM-dependent_MTases_sf"/>
</dbReference>
<dbReference type="GO" id="GO:0008168">
    <property type="term" value="F:methyltransferase activity"/>
    <property type="evidence" value="ECO:0007669"/>
    <property type="project" value="UniProtKB-KW"/>
</dbReference>
<dbReference type="OrthoDB" id="9805171at2"/>
<dbReference type="PANTHER" id="PTHR43861">
    <property type="entry name" value="TRANS-ACONITATE 2-METHYLTRANSFERASE-RELATED"/>
    <property type="match status" value="1"/>
</dbReference>
<comment type="caution">
    <text evidence="5">The sequence shown here is derived from an EMBL/GenBank/DDBJ whole genome shotgun (WGS) entry which is preliminary data.</text>
</comment>
<evidence type="ECO:0000256" key="1">
    <source>
        <dbReference type="ARBA" id="ARBA00022603"/>
    </source>
</evidence>
<evidence type="ECO:0000313" key="6">
    <source>
        <dbReference type="Proteomes" id="UP000256661"/>
    </source>
</evidence>
<dbReference type="CDD" id="cd02440">
    <property type="entry name" value="AdoMet_MTases"/>
    <property type="match status" value="1"/>
</dbReference>
<name>A0A3D9T6E0_9ACTN</name>
<evidence type="ECO:0000256" key="2">
    <source>
        <dbReference type="ARBA" id="ARBA00022679"/>
    </source>
</evidence>
<feature type="region of interest" description="Disordered" evidence="3">
    <location>
        <begin position="197"/>
        <end position="217"/>
    </location>
</feature>
<accession>A0A3D9T6E0</accession>
<reference evidence="5 6" key="1">
    <citation type="submission" date="2018-08" db="EMBL/GenBank/DDBJ databases">
        <title>Sequencing the genomes of 1000 actinobacteria strains.</title>
        <authorList>
            <person name="Klenk H.-P."/>
        </authorList>
    </citation>
    <scope>NUCLEOTIDE SEQUENCE [LARGE SCALE GENOMIC DNA]</scope>
    <source>
        <strain evidence="5 6">DSM 43927</strain>
    </source>
</reference>
<dbReference type="Pfam" id="PF13649">
    <property type="entry name" value="Methyltransf_25"/>
    <property type="match status" value="1"/>
</dbReference>
<evidence type="ECO:0000259" key="4">
    <source>
        <dbReference type="Pfam" id="PF13649"/>
    </source>
</evidence>
<dbReference type="SUPFAM" id="SSF53335">
    <property type="entry name" value="S-adenosyl-L-methionine-dependent methyltransferases"/>
    <property type="match status" value="1"/>
</dbReference>
<feature type="domain" description="Methyltransferase" evidence="4">
    <location>
        <begin position="54"/>
        <end position="144"/>
    </location>
</feature>
<organism evidence="5 6">
    <name type="scientific">Thermomonospora umbrina</name>
    <dbReference type="NCBI Taxonomy" id="111806"/>
    <lineage>
        <taxon>Bacteria</taxon>
        <taxon>Bacillati</taxon>
        <taxon>Actinomycetota</taxon>
        <taxon>Actinomycetes</taxon>
        <taxon>Streptosporangiales</taxon>
        <taxon>Thermomonosporaceae</taxon>
        <taxon>Thermomonospora</taxon>
    </lineage>
</organism>
<keyword evidence="6" id="KW-1185">Reference proteome</keyword>
<dbReference type="PANTHER" id="PTHR43861:SF1">
    <property type="entry name" value="TRANS-ACONITATE 2-METHYLTRANSFERASE"/>
    <property type="match status" value="1"/>
</dbReference>
<evidence type="ECO:0000313" key="5">
    <source>
        <dbReference type="EMBL" id="REF00806.1"/>
    </source>
</evidence>
<protein>
    <submittedName>
        <fullName evidence="5">Methyltransferase family protein</fullName>
    </submittedName>
</protein>
<dbReference type="RefSeq" id="WP_116025917.1">
    <property type="nucleotide sequence ID" value="NZ_QTTT01000001.1"/>
</dbReference>
<keyword evidence="1 5" id="KW-0489">Methyltransferase</keyword>
<dbReference type="GO" id="GO:0032259">
    <property type="term" value="P:methylation"/>
    <property type="evidence" value="ECO:0007669"/>
    <property type="project" value="UniProtKB-KW"/>
</dbReference>
<dbReference type="Gene3D" id="3.40.50.150">
    <property type="entry name" value="Vaccinia Virus protein VP39"/>
    <property type="match status" value="1"/>
</dbReference>
<dbReference type="Proteomes" id="UP000256661">
    <property type="component" value="Unassembled WGS sequence"/>
</dbReference>
<dbReference type="EMBL" id="QTTT01000001">
    <property type="protein sequence ID" value="REF00806.1"/>
    <property type="molecule type" value="Genomic_DNA"/>
</dbReference>